<organism evidence="2 3">
    <name type="scientific">Elysia crispata</name>
    <name type="common">lettuce slug</name>
    <dbReference type="NCBI Taxonomy" id="231223"/>
    <lineage>
        <taxon>Eukaryota</taxon>
        <taxon>Metazoa</taxon>
        <taxon>Spiralia</taxon>
        <taxon>Lophotrochozoa</taxon>
        <taxon>Mollusca</taxon>
        <taxon>Gastropoda</taxon>
        <taxon>Heterobranchia</taxon>
        <taxon>Euthyneura</taxon>
        <taxon>Panpulmonata</taxon>
        <taxon>Sacoglossa</taxon>
        <taxon>Placobranchoidea</taxon>
        <taxon>Plakobranchidae</taxon>
        <taxon>Elysia</taxon>
    </lineage>
</organism>
<protein>
    <submittedName>
        <fullName evidence="2">Uncharacterized protein</fullName>
    </submittedName>
</protein>
<dbReference type="Proteomes" id="UP001283361">
    <property type="component" value="Unassembled WGS sequence"/>
</dbReference>
<comment type="caution">
    <text evidence="2">The sequence shown here is derived from an EMBL/GenBank/DDBJ whole genome shotgun (WGS) entry which is preliminary data.</text>
</comment>
<evidence type="ECO:0000256" key="1">
    <source>
        <dbReference type="SAM" id="MobiDB-lite"/>
    </source>
</evidence>
<proteinExistence type="predicted"/>
<accession>A0AAE0XPC7</accession>
<gene>
    <name evidence="2" type="ORF">RRG08_011577</name>
</gene>
<feature type="region of interest" description="Disordered" evidence="1">
    <location>
        <begin position="265"/>
        <end position="284"/>
    </location>
</feature>
<sequence length="284" mass="30869">MSGRSRGVLLFSIHQSQDVQLSVTCRAPGGSMCIRCLYKLFGLNGSEAGSDDGLMLQGTSALKRSSLSRCELAHSVNGASAGPIPSNKYGVLSGSRHSNLSERTRQLQRQSKDKEMAMLQNEWICIGVDTFSVRVDEDAVLVLTNGTICYMQCLPKGVESCELIGQHCARLEHWQTSTVGQAGIDFPIDSLFPQCAAGETAEPVQAWSLSINPIGPAQLSSPTLRDLQACYGQAPNSGSGGELNKSVLSDHVHYSVNPYPCLLRDRAGERQNRRKREKENNPML</sequence>
<dbReference type="AlphaFoldDB" id="A0AAE0XPC7"/>
<reference evidence="2" key="1">
    <citation type="journal article" date="2023" name="G3 (Bethesda)">
        <title>A reference genome for the long-term kleptoplast-retaining sea slug Elysia crispata morphotype clarki.</title>
        <authorList>
            <person name="Eastman K.E."/>
            <person name="Pendleton A.L."/>
            <person name="Shaikh M.A."/>
            <person name="Suttiyut T."/>
            <person name="Ogas R."/>
            <person name="Tomko P."/>
            <person name="Gavelis G."/>
            <person name="Widhalm J.R."/>
            <person name="Wisecaver J.H."/>
        </authorList>
    </citation>
    <scope>NUCLEOTIDE SEQUENCE</scope>
    <source>
        <strain evidence="2">ECLA1</strain>
    </source>
</reference>
<name>A0AAE0XPC7_9GAST</name>
<keyword evidence="3" id="KW-1185">Reference proteome</keyword>
<evidence type="ECO:0000313" key="2">
    <source>
        <dbReference type="EMBL" id="KAK3700820.1"/>
    </source>
</evidence>
<evidence type="ECO:0000313" key="3">
    <source>
        <dbReference type="Proteomes" id="UP001283361"/>
    </source>
</evidence>
<dbReference type="EMBL" id="JAWDGP010007902">
    <property type="protein sequence ID" value="KAK3700820.1"/>
    <property type="molecule type" value="Genomic_DNA"/>
</dbReference>